<reference evidence="1 2" key="1">
    <citation type="submission" date="2017-08" db="EMBL/GenBank/DDBJ databases">
        <authorList>
            <person name="de Groot N.N."/>
        </authorList>
    </citation>
    <scope>NUCLEOTIDE SEQUENCE [LARGE SCALE GENOMIC DNA]</scope>
    <source>
        <strain evidence="1 2">USBA 78</strain>
    </source>
</reference>
<gene>
    <name evidence="1" type="ORF">SAMN05428964_105166</name>
</gene>
<protein>
    <submittedName>
        <fullName evidence="1">Uncharacterized protein</fullName>
    </submittedName>
</protein>
<name>A0A285TS69_9PROT</name>
<accession>A0A285TS69</accession>
<organism evidence="1 2">
    <name type="scientific">Thalassospira xiamenensis</name>
    <dbReference type="NCBI Taxonomy" id="220697"/>
    <lineage>
        <taxon>Bacteria</taxon>
        <taxon>Pseudomonadati</taxon>
        <taxon>Pseudomonadota</taxon>
        <taxon>Alphaproteobacteria</taxon>
        <taxon>Rhodospirillales</taxon>
        <taxon>Thalassospiraceae</taxon>
        <taxon>Thalassospira</taxon>
    </lineage>
</organism>
<evidence type="ECO:0000313" key="1">
    <source>
        <dbReference type="EMBL" id="SOC26689.1"/>
    </source>
</evidence>
<dbReference type="Proteomes" id="UP000219068">
    <property type="component" value="Unassembled WGS sequence"/>
</dbReference>
<dbReference type="AlphaFoldDB" id="A0A285TS69"/>
<sequence length="201" mass="22135">MVSFFQKRIESMTSTQLEEQYQALVAGDAAGSDEALACQTEFEVRKIARRGAAFERFALSEQELDAVAEMKLALRDKMQRVLDGELEGICLCADGMAPQKGVYGSGAAFYRSETPFGVKFVYKASPEASGIYVDGEYSGTGKLIGEGQVPYADIALKDFEKKIDVVFRARVISKTQNDNHRPCLMSFEEILAERASASPKM</sequence>
<proteinExistence type="predicted"/>
<dbReference type="EMBL" id="OBMM01000005">
    <property type="protein sequence ID" value="SOC26689.1"/>
    <property type="molecule type" value="Genomic_DNA"/>
</dbReference>
<evidence type="ECO:0000313" key="2">
    <source>
        <dbReference type="Proteomes" id="UP000219068"/>
    </source>
</evidence>